<dbReference type="PANTHER" id="PTHR37296">
    <property type="entry name" value="CONSERVED VIRULENCE FACTOR B"/>
    <property type="match status" value="1"/>
</dbReference>
<dbReference type="InterPro" id="IPR039566">
    <property type="entry name" value="CvfB_S1_st"/>
</dbReference>
<evidence type="ECO:0000259" key="3">
    <source>
        <dbReference type="Pfam" id="PF17783"/>
    </source>
</evidence>
<feature type="domain" description="Conserved virulence factor B first S1" evidence="2">
    <location>
        <begin position="5"/>
        <end position="64"/>
    </location>
</feature>
<organism evidence="4 5">
    <name type="scientific">Corallincola luteus</name>
    <dbReference type="NCBI Taxonomy" id="1775177"/>
    <lineage>
        <taxon>Bacteria</taxon>
        <taxon>Pseudomonadati</taxon>
        <taxon>Pseudomonadota</taxon>
        <taxon>Gammaproteobacteria</taxon>
        <taxon>Alteromonadales</taxon>
        <taxon>Psychromonadaceae</taxon>
        <taxon>Corallincola</taxon>
    </lineage>
</organism>
<accession>A0ABY2AHR7</accession>
<dbReference type="Pfam" id="PF13509">
    <property type="entry name" value="S1_2"/>
    <property type="match status" value="1"/>
</dbReference>
<name>A0ABY2AHR7_9GAMM</name>
<dbReference type="InterPro" id="IPR012340">
    <property type="entry name" value="NA-bd_OB-fold"/>
</dbReference>
<sequence length="278" mass="31701">MSDELGRYNRLKVIKRVDFGVYLETRTLGEVLLPAKYLERDIKVGDQVNVFIYLDSEDAPVATTEKPKAQVDEFAFLKVVDAGRHGAFLDWGLQKDLLVPFSEQRETMEVGKSYLVRIFIDDITHRIAASSKVDRFLDRWPAQYEHGQEVTLTIANQTELGYKAIVNHNHWGVIYANEVFRRLHYGSTIKGFVRKVREDGKIDLMLQKSSQAQVSGLEGDVLERLKNAGGYLAASDKSSPETIKRMFGVSKRVFKQTIGSLYKQKKITIEEQGIRLVE</sequence>
<dbReference type="RefSeq" id="WP_131416966.1">
    <property type="nucleotide sequence ID" value="NZ_SJXE01000010.1"/>
</dbReference>
<comment type="similarity">
    <text evidence="1">Belongs to the CvfB family.</text>
</comment>
<keyword evidence="5" id="KW-1185">Reference proteome</keyword>
<dbReference type="Pfam" id="PF17783">
    <property type="entry name" value="WHD_CvfB"/>
    <property type="match status" value="1"/>
</dbReference>
<evidence type="ECO:0000256" key="1">
    <source>
        <dbReference type="PIRNR" id="PIRNR012524"/>
    </source>
</evidence>
<dbReference type="PIRSF" id="PIRSF012524">
    <property type="entry name" value="YitL_S1"/>
    <property type="match status" value="1"/>
</dbReference>
<proteinExistence type="inferred from homology"/>
<gene>
    <name evidence="4" type="ORF">EZV61_16100</name>
</gene>
<dbReference type="InterPro" id="IPR040764">
    <property type="entry name" value="CvfB_WH"/>
</dbReference>
<comment type="caution">
    <text evidence="4">The sequence shown here is derived from an EMBL/GenBank/DDBJ whole genome shotgun (WGS) entry which is preliminary data.</text>
</comment>
<dbReference type="Gene3D" id="1.10.10.10">
    <property type="entry name" value="Winged helix-like DNA-binding domain superfamily/Winged helix DNA-binding domain"/>
    <property type="match status" value="1"/>
</dbReference>
<dbReference type="EMBL" id="SJXE01000010">
    <property type="protein sequence ID" value="TCI01791.1"/>
    <property type="molecule type" value="Genomic_DNA"/>
</dbReference>
<evidence type="ECO:0000313" key="5">
    <source>
        <dbReference type="Proteomes" id="UP000292554"/>
    </source>
</evidence>
<evidence type="ECO:0000259" key="2">
    <source>
        <dbReference type="Pfam" id="PF13509"/>
    </source>
</evidence>
<dbReference type="InterPro" id="IPR014464">
    <property type="entry name" value="CvfB_fam"/>
</dbReference>
<dbReference type="Gene3D" id="2.40.50.140">
    <property type="entry name" value="Nucleic acid-binding proteins"/>
    <property type="match status" value="1"/>
</dbReference>
<evidence type="ECO:0000313" key="4">
    <source>
        <dbReference type="EMBL" id="TCI01791.1"/>
    </source>
</evidence>
<reference evidence="4 5" key="1">
    <citation type="submission" date="2019-02" db="EMBL/GenBank/DDBJ databases">
        <title>Corallincola luteus sp. nov., a marine bacterium isolated from surface sediment of Bohai Sea in China.</title>
        <authorList>
            <person name="Ren Q."/>
        </authorList>
    </citation>
    <scope>NUCLEOTIDE SEQUENCE [LARGE SCALE GENOMIC DNA]</scope>
    <source>
        <strain evidence="4 5">DASS28</strain>
    </source>
</reference>
<dbReference type="Proteomes" id="UP000292554">
    <property type="component" value="Unassembled WGS sequence"/>
</dbReference>
<dbReference type="PANTHER" id="PTHR37296:SF1">
    <property type="entry name" value="CONSERVED VIRULENCE FACTOR B"/>
    <property type="match status" value="1"/>
</dbReference>
<protein>
    <submittedName>
        <fullName evidence="4">GntR family transcriptional regulator</fullName>
    </submittedName>
</protein>
<dbReference type="InterPro" id="IPR036388">
    <property type="entry name" value="WH-like_DNA-bd_sf"/>
</dbReference>
<feature type="domain" description="Conserved virulence factor B-like winged helix" evidence="3">
    <location>
        <begin position="221"/>
        <end position="276"/>
    </location>
</feature>